<evidence type="ECO:0000313" key="2">
    <source>
        <dbReference type="EMBL" id="KAL3232680.1"/>
    </source>
</evidence>
<gene>
    <name evidence="2" type="ORF">RNJ44_04596</name>
</gene>
<comment type="caution">
    <text evidence="2">The sequence shown here is derived from an EMBL/GenBank/DDBJ whole genome shotgun (WGS) entry which is preliminary data.</text>
</comment>
<dbReference type="EMBL" id="JBEVYD010000005">
    <property type="protein sequence ID" value="KAL3232680.1"/>
    <property type="molecule type" value="Genomic_DNA"/>
</dbReference>
<sequence length="248" mass="29301">MRAPPPPRKSKSRYLAPYFIDLKKTFKIHRIKKFWHRKELFKKQFQNLQQIYQQTYNSTMDIYPFPNDVNVGQPANFTQISPISGIRVEDMCCLSSARNTKSATKKPLLIASFPRGCDRSPRIRVLKKNMWSWLPFCKRKYKLAFYNSEIFDPQLHTKSTEICSHNCANTIQLVKKYAQKEANIKIIYHNPNIISKKMLARDKDLVKTPEFLEFENGYSIRISDFKSLRRRPPGNGQSKYNFTRHSIR</sequence>
<feature type="compositionally biased region" description="Polar residues" evidence="1">
    <location>
        <begin position="235"/>
        <end position="248"/>
    </location>
</feature>
<proteinExistence type="predicted"/>
<organism evidence="2 3">
    <name type="scientific">Nakaseomyces bracarensis</name>
    <dbReference type="NCBI Taxonomy" id="273131"/>
    <lineage>
        <taxon>Eukaryota</taxon>
        <taxon>Fungi</taxon>
        <taxon>Dikarya</taxon>
        <taxon>Ascomycota</taxon>
        <taxon>Saccharomycotina</taxon>
        <taxon>Saccharomycetes</taxon>
        <taxon>Saccharomycetales</taxon>
        <taxon>Saccharomycetaceae</taxon>
        <taxon>Nakaseomyces</taxon>
    </lineage>
</organism>
<dbReference type="Proteomes" id="UP001623330">
    <property type="component" value="Unassembled WGS sequence"/>
</dbReference>
<name>A0ABR4NVC5_9SACH</name>
<accession>A0ABR4NVC5</accession>
<evidence type="ECO:0000256" key="1">
    <source>
        <dbReference type="SAM" id="MobiDB-lite"/>
    </source>
</evidence>
<feature type="region of interest" description="Disordered" evidence="1">
    <location>
        <begin position="229"/>
        <end position="248"/>
    </location>
</feature>
<protein>
    <submittedName>
        <fullName evidence="2">Outer spore wall protein 1</fullName>
    </submittedName>
</protein>
<evidence type="ECO:0000313" key="3">
    <source>
        <dbReference type="Proteomes" id="UP001623330"/>
    </source>
</evidence>
<reference evidence="2 3" key="1">
    <citation type="submission" date="2024-05" db="EMBL/GenBank/DDBJ databases">
        <title>Long read based assembly of the Candida bracarensis genome reveals expanded adhesin content.</title>
        <authorList>
            <person name="Marcet-Houben M."/>
            <person name="Ksiezopolska E."/>
            <person name="Gabaldon T."/>
        </authorList>
    </citation>
    <scope>NUCLEOTIDE SEQUENCE [LARGE SCALE GENOMIC DNA]</scope>
    <source>
        <strain evidence="2 3">CBM6</strain>
    </source>
</reference>
<keyword evidence="3" id="KW-1185">Reference proteome</keyword>